<name>A0A1H8BEN5_9PROT</name>
<keyword evidence="1" id="KW-0812">Transmembrane</keyword>
<organism evidence="2 3">
    <name type="scientific">Nitrosospira multiformis</name>
    <dbReference type="NCBI Taxonomy" id="1231"/>
    <lineage>
        <taxon>Bacteria</taxon>
        <taxon>Pseudomonadati</taxon>
        <taxon>Pseudomonadota</taxon>
        <taxon>Betaproteobacteria</taxon>
        <taxon>Nitrosomonadales</taxon>
        <taxon>Nitrosomonadaceae</taxon>
        <taxon>Nitrosospira</taxon>
    </lineage>
</organism>
<feature type="transmembrane region" description="Helical" evidence="1">
    <location>
        <begin position="86"/>
        <end position="112"/>
    </location>
</feature>
<keyword evidence="1" id="KW-0472">Membrane</keyword>
<evidence type="ECO:0000256" key="1">
    <source>
        <dbReference type="SAM" id="Phobius"/>
    </source>
</evidence>
<feature type="transmembrane region" description="Helical" evidence="1">
    <location>
        <begin position="124"/>
        <end position="143"/>
    </location>
</feature>
<evidence type="ECO:0000313" key="2">
    <source>
        <dbReference type="EMBL" id="SEM81216.1"/>
    </source>
</evidence>
<dbReference type="AlphaFoldDB" id="A0A1H8BEN5"/>
<keyword evidence="1" id="KW-1133">Transmembrane helix</keyword>
<proteinExistence type="predicted"/>
<reference evidence="2 3" key="1">
    <citation type="submission" date="2016-10" db="EMBL/GenBank/DDBJ databases">
        <authorList>
            <person name="de Groot N.N."/>
        </authorList>
    </citation>
    <scope>NUCLEOTIDE SEQUENCE [LARGE SCALE GENOMIC DNA]</scope>
    <source>
        <strain evidence="2 3">Nl18</strain>
    </source>
</reference>
<gene>
    <name evidence="2" type="ORF">SAMN05216404_101223</name>
</gene>
<evidence type="ECO:0000313" key="3">
    <source>
        <dbReference type="Proteomes" id="UP000183898"/>
    </source>
</evidence>
<dbReference type="Proteomes" id="UP000183898">
    <property type="component" value="Unassembled WGS sequence"/>
</dbReference>
<accession>A0A1H8BEN5</accession>
<dbReference type="EMBL" id="FOCT01000001">
    <property type="protein sequence ID" value="SEM81216.1"/>
    <property type="molecule type" value="Genomic_DNA"/>
</dbReference>
<sequence>MNAPDQLDSAITPTISGSYSRGARLMQQETLGLKPGVFYWAGGWAKLWGSSYWTPGALPRRQNFPYFKRIQQMAGGPRKPVQKNGFFLASLLAFLLLPGVAHADPVSLIAIIGAEIIEMSLTTAVTVASISLTIGTTVFGAVAQRAAAKKAKRSAGKRRFS</sequence>
<protein>
    <submittedName>
        <fullName evidence="2">Uncharacterized protein</fullName>
    </submittedName>
</protein>
<dbReference type="RefSeq" id="WP_074743745.1">
    <property type="nucleotide sequence ID" value="NZ_FOCT01000001.1"/>
</dbReference>